<keyword evidence="4" id="KW-1185">Reference proteome</keyword>
<feature type="chain" id="PRO_5043507592" description="Secreted protein" evidence="2">
    <location>
        <begin position="20"/>
        <end position="200"/>
    </location>
</feature>
<name>A0AAV7M422_PLEWA</name>
<organism evidence="3 4">
    <name type="scientific">Pleurodeles waltl</name>
    <name type="common">Iberian ribbed newt</name>
    <dbReference type="NCBI Taxonomy" id="8319"/>
    <lineage>
        <taxon>Eukaryota</taxon>
        <taxon>Metazoa</taxon>
        <taxon>Chordata</taxon>
        <taxon>Craniata</taxon>
        <taxon>Vertebrata</taxon>
        <taxon>Euteleostomi</taxon>
        <taxon>Amphibia</taxon>
        <taxon>Batrachia</taxon>
        <taxon>Caudata</taxon>
        <taxon>Salamandroidea</taxon>
        <taxon>Salamandridae</taxon>
        <taxon>Pleurodelinae</taxon>
        <taxon>Pleurodeles</taxon>
    </lineage>
</organism>
<feature type="compositionally biased region" description="Polar residues" evidence="1">
    <location>
        <begin position="67"/>
        <end position="76"/>
    </location>
</feature>
<reference evidence="3" key="1">
    <citation type="journal article" date="2022" name="bioRxiv">
        <title>Sequencing and chromosome-scale assembly of the giantPleurodeles waltlgenome.</title>
        <authorList>
            <person name="Brown T."/>
            <person name="Elewa A."/>
            <person name="Iarovenko S."/>
            <person name="Subramanian E."/>
            <person name="Araus A.J."/>
            <person name="Petzold A."/>
            <person name="Susuki M."/>
            <person name="Suzuki K.-i.T."/>
            <person name="Hayashi T."/>
            <person name="Toyoda A."/>
            <person name="Oliveira C."/>
            <person name="Osipova E."/>
            <person name="Leigh N.D."/>
            <person name="Simon A."/>
            <person name="Yun M.H."/>
        </authorList>
    </citation>
    <scope>NUCLEOTIDE SEQUENCE</scope>
    <source>
        <strain evidence="3">20211129_DDA</strain>
        <tissue evidence="3">Liver</tissue>
    </source>
</reference>
<dbReference type="AlphaFoldDB" id="A0AAV7M422"/>
<feature type="region of interest" description="Disordered" evidence="1">
    <location>
        <begin position="54"/>
        <end position="76"/>
    </location>
</feature>
<comment type="caution">
    <text evidence="3">The sequence shown here is derived from an EMBL/GenBank/DDBJ whole genome shotgun (WGS) entry which is preliminary data.</text>
</comment>
<gene>
    <name evidence="3" type="ORF">NDU88_001753</name>
</gene>
<dbReference type="EMBL" id="JANPWB010000014">
    <property type="protein sequence ID" value="KAJ1096618.1"/>
    <property type="molecule type" value="Genomic_DNA"/>
</dbReference>
<evidence type="ECO:0000313" key="3">
    <source>
        <dbReference type="EMBL" id="KAJ1096618.1"/>
    </source>
</evidence>
<protein>
    <recommendedName>
        <fullName evidence="5">Secreted protein</fullName>
    </recommendedName>
</protein>
<evidence type="ECO:0000256" key="1">
    <source>
        <dbReference type="SAM" id="MobiDB-lite"/>
    </source>
</evidence>
<sequence>MSRCLCVFFLHLNVNSRIAQVWLLKSGTYTTFCCNFLPTFNADINKGTHNNGCYSTDRRPGPPRASSDGSRQSSLWKQRVRDSCGCSENAAFGGSGSSFLKMWDMAQQPRCQAAPALCTGRLINKGNNTHFKENAFIQSTMALQVSVEIMKVPLKREAAETTTSFSQPAEYPRTASVLVKQTALCEHWDNKLELLVNVFV</sequence>
<keyword evidence="2" id="KW-0732">Signal</keyword>
<evidence type="ECO:0008006" key="5">
    <source>
        <dbReference type="Google" id="ProtNLM"/>
    </source>
</evidence>
<accession>A0AAV7M422</accession>
<feature type="signal peptide" evidence="2">
    <location>
        <begin position="1"/>
        <end position="19"/>
    </location>
</feature>
<dbReference type="Proteomes" id="UP001066276">
    <property type="component" value="Chromosome 10"/>
</dbReference>
<evidence type="ECO:0000256" key="2">
    <source>
        <dbReference type="SAM" id="SignalP"/>
    </source>
</evidence>
<proteinExistence type="predicted"/>
<evidence type="ECO:0000313" key="4">
    <source>
        <dbReference type="Proteomes" id="UP001066276"/>
    </source>
</evidence>